<dbReference type="SUPFAM" id="SSF51556">
    <property type="entry name" value="Metallo-dependent hydrolases"/>
    <property type="match status" value="1"/>
</dbReference>
<evidence type="ECO:0000313" key="1">
    <source>
        <dbReference type="EMBL" id="KAK3903002.1"/>
    </source>
</evidence>
<organism evidence="1 2">
    <name type="scientific">Staphylotrichum tortipilum</name>
    <dbReference type="NCBI Taxonomy" id="2831512"/>
    <lineage>
        <taxon>Eukaryota</taxon>
        <taxon>Fungi</taxon>
        <taxon>Dikarya</taxon>
        <taxon>Ascomycota</taxon>
        <taxon>Pezizomycotina</taxon>
        <taxon>Sordariomycetes</taxon>
        <taxon>Sordariomycetidae</taxon>
        <taxon>Sordariales</taxon>
        <taxon>Chaetomiaceae</taxon>
        <taxon>Staphylotrichum</taxon>
    </lineage>
</organism>
<dbReference type="Proteomes" id="UP001303889">
    <property type="component" value="Unassembled WGS sequence"/>
</dbReference>
<dbReference type="GO" id="GO:0006154">
    <property type="term" value="P:adenosine catabolic process"/>
    <property type="evidence" value="ECO:0007669"/>
    <property type="project" value="TreeGrafter"/>
</dbReference>
<evidence type="ECO:0000313" key="2">
    <source>
        <dbReference type="Proteomes" id="UP001303889"/>
    </source>
</evidence>
<gene>
    <name evidence="1" type="ORF">C8A05DRAFT_15024</name>
</gene>
<dbReference type="GO" id="GO:0046103">
    <property type="term" value="P:inosine biosynthetic process"/>
    <property type="evidence" value="ECO:0007669"/>
    <property type="project" value="TreeGrafter"/>
</dbReference>
<dbReference type="EMBL" id="MU855475">
    <property type="protein sequence ID" value="KAK3903002.1"/>
    <property type="molecule type" value="Genomic_DNA"/>
</dbReference>
<dbReference type="InterPro" id="IPR006330">
    <property type="entry name" value="Ado/ade_deaminase"/>
</dbReference>
<reference evidence="1" key="2">
    <citation type="submission" date="2023-05" db="EMBL/GenBank/DDBJ databases">
        <authorList>
            <consortium name="Lawrence Berkeley National Laboratory"/>
            <person name="Steindorff A."/>
            <person name="Hensen N."/>
            <person name="Bonometti L."/>
            <person name="Westerberg I."/>
            <person name="Brannstrom I.O."/>
            <person name="Guillou S."/>
            <person name="Cros-Aarteil S."/>
            <person name="Calhoun S."/>
            <person name="Haridas S."/>
            <person name="Kuo A."/>
            <person name="Mondo S."/>
            <person name="Pangilinan J."/>
            <person name="Riley R."/>
            <person name="Labutti K."/>
            <person name="Andreopoulos B."/>
            <person name="Lipzen A."/>
            <person name="Chen C."/>
            <person name="Yanf M."/>
            <person name="Daum C."/>
            <person name="Ng V."/>
            <person name="Clum A."/>
            <person name="Ohm R."/>
            <person name="Martin F."/>
            <person name="Silar P."/>
            <person name="Natvig D."/>
            <person name="Lalanne C."/>
            <person name="Gautier V."/>
            <person name="Ament-Velasquez S.L."/>
            <person name="Kruys A."/>
            <person name="Hutchinson M.I."/>
            <person name="Powell A.J."/>
            <person name="Barry K."/>
            <person name="Miller A.N."/>
            <person name="Grigoriev I.V."/>
            <person name="Debuchy R."/>
            <person name="Gladieux P."/>
            <person name="Thoren M.H."/>
            <person name="Johannesson H."/>
        </authorList>
    </citation>
    <scope>NUCLEOTIDE SEQUENCE</scope>
    <source>
        <strain evidence="1">CBS 103.79</strain>
    </source>
</reference>
<sequence length="549" mass="60680">MAPITDDDWADLVAHELPKTDDPVVQKYLESRRALMAEEGKHRSADHAFRQALSPIAKQACAILSRIRHEERLAGASTNTVNTKETAKSWHIIYRLPKGTLLRAHCHALVDLDFLIETALATPGMHLCSPANQLVTAEERREAKLRIRFRSKANFHASSPWTPDYKPGAFVPLTAAADAFPEGGREGFIAWLGGRCSMDALKLVSELVDGMIYYEPIWRAFLQCLMANLADEGVRWLELRLSSRLVYYREGSETPDPDHDHVCHAIDEEAAKFKATNRGEVFWGLRIIWPSICGGQDPRSIIEDADDCIATKLAWPHLVAGYDIRSSESPSGTLATRLPELFWFRKQCALEGITIPFFFHAADCPGGDGLADDDNLFDALLLGARRIANAPSLPQHPRLIEAIKDKRILVEGTSCVTPGGNACSPLPELLARGVSCVLSDDKFGILSVGASSRMTDVFWHAFQTWSTADLATLGSMAENSVRWAAFEDQDAETWVRDIRAASMGGGVKAARLQQWAVEWERFCLWVVTEHGDTYGDGMDGEPEPLATAG</sequence>
<dbReference type="PANTHER" id="PTHR11409">
    <property type="entry name" value="ADENOSINE DEAMINASE"/>
    <property type="match status" value="1"/>
</dbReference>
<keyword evidence="2" id="KW-1185">Reference proteome</keyword>
<protein>
    <submittedName>
        <fullName evidence="1">Adenosine deaminase CECR1-A</fullName>
    </submittedName>
</protein>
<accession>A0AAN6RTM9</accession>
<comment type="caution">
    <text evidence="1">The sequence shown here is derived from an EMBL/GenBank/DDBJ whole genome shotgun (WGS) entry which is preliminary data.</text>
</comment>
<dbReference type="PANTHER" id="PTHR11409:SF39">
    <property type="entry name" value="ADENOSINE DEAMINASE 2"/>
    <property type="match status" value="1"/>
</dbReference>
<name>A0AAN6RTM9_9PEZI</name>
<dbReference type="AlphaFoldDB" id="A0AAN6RTM9"/>
<dbReference type="InterPro" id="IPR032466">
    <property type="entry name" value="Metal_Hydrolase"/>
</dbReference>
<proteinExistence type="predicted"/>
<reference evidence="1" key="1">
    <citation type="journal article" date="2023" name="Mol. Phylogenet. Evol.">
        <title>Genome-scale phylogeny and comparative genomics of the fungal order Sordariales.</title>
        <authorList>
            <person name="Hensen N."/>
            <person name="Bonometti L."/>
            <person name="Westerberg I."/>
            <person name="Brannstrom I.O."/>
            <person name="Guillou S."/>
            <person name="Cros-Aarteil S."/>
            <person name="Calhoun S."/>
            <person name="Haridas S."/>
            <person name="Kuo A."/>
            <person name="Mondo S."/>
            <person name="Pangilinan J."/>
            <person name="Riley R."/>
            <person name="LaButti K."/>
            <person name="Andreopoulos B."/>
            <person name="Lipzen A."/>
            <person name="Chen C."/>
            <person name="Yan M."/>
            <person name="Daum C."/>
            <person name="Ng V."/>
            <person name="Clum A."/>
            <person name="Steindorff A."/>
            <person name="Ohm R.A."/>
            <person name="Martin F."/>
            <person name="Silar P."/>
            <person name="Natvig D.O."/>
            <person name="Lalanne C."/>
            <person name="Gautier V."/>
            <person name="Ament-Velasquez S.L."/>
            <person name="Kruys A."/>
            <person name="Hutchinson M.I."/>
            <person name="Powell A.J."/>
            <person name="Barry K."/>
            <person name="Miller A.N."/>
            <person name="Grigoriev I.V."/>
            <person name="Debuchy R."/>
            <person name="Gladieux P."/>
            <person name="Hiltunen Thoren M."/>
            <person name="Johannesson H."/>
        </authorList>
    </citation>
    <scope>NUCLEOTIDE SEQUENCE</scope>
    <source>
        <strain evidence="1">CBS 103.79</strain>
    </source>
</reference>
<dbReference type="GO" id="GO:0004000">
    <property type="term" value="F:adenosine deaminase activity"/>
    <property type="evidence" value="ECO:0007669"/>
    <property type="project" value="TreeGrafter"/>
</dbReference>
<dbReference type="Gene3D" id="3.20.20.140">
    <property type="entry name" value="Metal-dependent hydrolases"/>
    <property type="match status" value="1"/>
</dbReference>